<dbReference type="InterPro" id="IPR011009">
    <property type="entry name" value="Kinase-like_dom_sf"/>
</dbReference>
<name>A0A365H287_9ACTN</name>
<dbReference type="InterPro" id="IPR000719">
    <property type="entry name" value="Prot_kinase_dom"/>
</dbReference>
<gene>
    <name evidence="2" type="ORF">DPM19_22270</name>
</gene>
<dbReference type="EMBL" id="QLYX01000010">
    <property type="protein sequence ID" value="RAY13211.1"/>
    <property type="molecule type" value="Genomic_DNA"/>
</dbReference>
<proteinExistence type="predicted"/>
<dbReference type="Gene3D" id="1.10.510.10">
    <property type="entry name" value="Transferase(Phosphotransferase) domain 1"/>
    <property type="match status" value="1"/>
</dbReference>
<organism evidence="2 3">
    <name type="scientific">Actinomadura craniellae</name>
    <dbReference type="NCBI Taxonomy" id="2231787"/>
    <lineage>
        <taxon>Bacteria</taxon>
        <taxon>Bacillati</taxon>
        <taxon>Actinomycetota</taxon>
        <taxon>Actinomycetes</taxon>
        <taxon>Streptosporangiales</taxon>
        <taxon>Thermomonosporaceae</taxon>
        <taxon>Actinomadura</taxon>
    </lineage>
</organism>
<comment type="caution">
    <text evidence="2">The sequence shown here is derived from an EMBL/GenBank/DDBJ whole genome shotgun (WGS) entry which is preliminary data.</text>
</comment>
<protein>
    <submittedName>
        <fullName evidence="2">Molecular chaperone DnaJ</fullName>
    </submittedName>
</protein>
<accession>A0A365H287</accession>
<dbReference type="GO" id="GO:0005524">
    <property type="term" value="F:ATP binding"/>
    <property type="evidence" value="ECO:0007669"/>
    <property type="project" value="InterPro"/>
</dbReference>
<dbReference type="AlphaFoldDB" id="A0A365H287"/>
<evidence type="ECO:0000313" key="3">
    <source>
        <dbReference type="Proteomes" id="UP000251891"/>
    </source>
</evidence>
<evidence type="ECO:0000313" key="2">
    <source>
        <dbReference type="EMBL" id="RAY13211.1"/>
    </source>
</evidence>
<dbReference type="PROSITE" id="PS50011">
    <property type="entry name" value="PROTEIN_KINASE_DOM"/>
    <property type="match status" value="1"/>
</dbReference>
<keyword evidence="3" id="KW-1185">Reference proteome</keyword>
<dbReference type="Proteomes" id="UP000251891">
    <property type="component" value="Unassembled WGS sequence"/>
</dbReference>
<feature type="domain" description="Protein kinase" evidence="1">
    <location>
        <begin position="81"/>
        <end position="340"/>
    </location>
</feature>
<dbReference type="GO" id="GO:0004672">
    <property type="term" value="F:protein kinase activity"/>
    <property type="evidence" value="ECO:0007669"/>
    <property type="project" value="InterPro"/>
</dbReference>
<reference evidence="2 3" key="1">
    <citation type="submission" date="2018-06" db="EMBL/GenBank/DDBJ databases">
        <title>Actinomadura craniellae sp. nov. isolated from marine sponge Craniella sp.</title>
        <authorList>
            <person name="Li L."/>
            <person name="Xu Q.H."/>
            <person name="Lin H.W."/>
            <person name="Lu Y.H."/>
        </authorList>
    </citation>
    <scope>NUCLEOTIDE SEQUENCE [LARGE SCALE GENOMIC DNA]</scope>
    <source>
        <strain evidence="2 3">LHW63021</strain>
    </source>
</reference>
<dbReference type="OrthoDB" id="4368010at2"/>
<sequence>MTGTAEAIALITRARTARELFGDDPAQAARRYRRLARLVHPDSTGDGAGDGARAAFDRLAELWREHRGPARTTIVTRRHSYELSGDPIHGDLANLYPAVHDMTRQVLVKMPRDPADGDLLEREAEALRRLAAEGDPRYLPYVPRLVESFTHHDAGTGVRRRSNVISRFDGFFNLAEVRAAHPGGLDPRDAAWMWRRLLVAIGLAHRAGVVHGAVLPEHVLIHPGDHGLGLVGWCASVIGGGRVPALVGAYADWYPPEVPARQKAGPGTDVFLATRCMEHLMGDRAPKAMRSFARGCTLPAPGRRPADAWRLLAELDDLLERLYGPRHFRPFTMPSRARTA</sequence>
<dbReference type="RefSeq" id="WP_111869904.1">
    <property type="nucleotide sequence ID" value="NZ_QLYX01000010.1"/>
</dbReference>
<dbReference type="SUPFAM" id="SSF56112">
    <property type="entry name" value="Protein kinase-like (PK-like)"/>
    <property type="match status" value="1"/>
</dbReference>
<evidence type="ECO:0000259" key="1">
    <source>
        <dbReference type="PROSITE" id="PS50011"/>
    </source>
</evidence>